<proteinExistence type="predicted"/>
<protein>
    <recommendedName>
        <fullName evidence="1">Transposase Tnp1/En/Spm-like domain-containing protein</fullName>
    </recommendedName>
</protein>
<evidence type="ECO:0000313" key="2">
    <source>
        <dbReference type="EnsemblPlants" id="OPUNC12G00120.1"/>
    </source>
</evidence>
<dbReference type="AlphaFoldDB" id="A0A0E0MIJ8"/>
<reference evidence="2" key="1">
    <citation type="submission" date="2015-04" db="UniProtKB">
        <authorList>
            <consortium name="EnsemblPlants"/>
        </authorList>
    </citation>
    <scope>IDENTIFICATION</scope>
</reference>
<dbReference type="InterPro" id="IPR004264">
    <property type="entry name" value="Transposase_23"/>
</dbReference>
<keyword evidence="3" id="KW-1185">Reference proteome</keyword>
<organism evidence="2">
    <name type="scientific">Oryza punctata</name>
    <name type="common">Red rice</name>
    <dbReference type="NCBI Taxonomy" id="4537"/>
    <lineage>
        <taxon>Eukaryota</taxon>
        <taxon>Viridiplantae</taxon>
        <taxon>Streptophyta</taxon>
        <taxon>Embryophyta</taxon>
        <taxon>Tracheophyta</taxon>
        <taxon>Spermatophyta</taxon>
        <taxon>Magnoliopsida</taxon>
        <taxon>Liliopsida</taxon>
        <taxon>Poales</taxon>
        <taxon>Poaceae</taxon>
        <taxon>BOP clade</taxon>
        <taxon>Oryzoideae</taxon>
        <taxon>Oryzeae</taxon>
        <taxon>Oryzinae</taxon>
        <taxon>Oryza</taxon>
    </lineage>
</organism>
<reference evidence="2" key="2">
    <citation type="submission" date="2018-05" db="EMBL/GenBank/DDBJ databases">
        <title>OpunRS2 (Oryza punctata Reference Sequence Version 2).</title>
        <authorList>
            <person name="Zhang J."/>
            <person name="Kudrna D."/>
            <person name="Lee S."/>
            <person name="Talag J."/>
            <person name="Welchert J."/>
            <person name="Wing R.A."/>
        </authorList>
    </citation>
    <scope>NUCLEOTIDE SEQUENCE [LARGE SCALE GENOMIC DNA]</scope>
</reference>
<dbReference type="HOGENOM" id="CLU_2175103_0_0_1"/>
<evidence type="ECO:0000259" key="1">
    <source>
        <dbReference type="Pfam" id="PF03017"/>
    </source>
</evidence>
<sequence>MVSLPRGMWRVCHWMRMTQLSVEKLSHQGCHQRAMQPQEEATKPPVVGRDVILYAVLRSDIPVAKATIVSTKPSTLVGDEPLGVQFYEVVVNVVLKRDALLPRPYDDCIT</sequence>
<accession>A0A0E0MIJ8</accession>
<dbReference type="Proteomes" id="UP000026962">
    <property type="component" value="Chromosome 12"/>
</dbReference>
<evidence type="ECO:0000313" key="3">
    <source>
        <dbReference type="Proteomes" id="UP000026962"/>
    </source>
</evidence>
<dbReference type="Gramene" id="OPUNC12G00120.1">
    <property type="protein sequence ID" value="OPUNC12G00120.1"/>
    <property type="gene ID" value="OPUNC12G00120"/>
</dbReference>
<name>A0A0E0MIJ8_ORYPU</name>
<dbReference type="EnsemblPlants" id="OPUNC12G00120.1">
    <property type="protein sequence ID" value="OPUNC12G00120.1"/>
    <property type="gene ID" value="OPUNC12G00120"/>
</dbReference>
<dbReference type="Pfam" id="PF03017">
    <property type="entry name" value="Transposase_23"/>
    <property type="match status" value="1"/>
</dbReference>
<feature type="domain" description="Transposase Tnp1/En/Spm-like" evidence="1">
    <location>
        <begin position="51"/>
        <end position="108"/>
    </location>
</feature>